<proteinExistence type="predicted"/>
<gene>
    <name evidence="2" type="ORF">PTRG_06645</name>
</gene>
<dbReference type="AlphaFoldDB" id="B2W9I7"/>
<dbReference type="InParanoid" id="B2W9I7"/>
<dbReference type="Proteomes" id="UP000001471">
    <property type="component" value="Unassembled WGS sequence"/>
</dbReference>
<protein>
    <submittedName>
        <fullName evidence="2">Uncharacterized protein</fullName>
    </submittedName>
</protein>
<evidence type="ECO:0000313" key="2">
    <source>
        <dbReference type="EMBL" id="EDU49565.1"/>
    </source>
</evidence>
<evidence type="ECO:0000313" key="3">
    <source>
        <dbReference type="Proteomes" id="UP000001471"/>
    </source>
</evidence>
<dbReference type="HOGENOM" id="CLU_3107484_0_0_1"/>
<accession>B2W9I7</accession>
<name>B2W9I7_PYRTR</name>
<sequence length="51" mass="5700">MTTSFPNSVRRTDKKGRLEDVSSKPTHSSKFCHGKEHARFQHQGNGICSLA</sequence>
<evidence type="ECO:0000256" key="1">
    <source>
        <dbReference type="SAM" id="MobiDB-lite"/>
    </source>
</evidence>
<feature type="region of interest" description="Disordered" evidence="1">
    <location>
        <begin position="1"/>
        <end position="37"/>
    </location>
</feature>
<reference evidence="3" key="1">
    <citation type="journal article" date="2013" name="G3 (Bethesda)">
        <title>Comparative genomics of a plant-pathogenic fungus, Pyrenophora tritici-repentis, reveals transduplication and the impact of repeat elements on pathogenicity and population divergence.</title>
        <authorList>
            <person name="Manning V.A."/>
            <person name="Pandelova I."/>
            <person name="Dhillon B."/>
            <person name="Wilhelm L.J."/>
            <person name="Goodwin S.B."/>
            <person name="Berlin A.M."/>
            <person name="Figueroa M."/>
            <person name="Freitag M."/>
            <person name="Hane J.K."/>
            <person name="Henrissat B."/>
            <person name="Holman W.H."/>
            <person name="Kodira C.D."/>
            <person name="Martin J."/>
            <person name="Oliver R.P."/>
            <person name="Robbertse B."/>
            <person name="Schackwitz W."/>
            <person name="Schwartz D.C."/>
            <person name="Spatafora J.W."/>
            <person name="Turgeon B.G."/>
            <person name="Yandava C."/>
            <person name="Young S."/>
            <person name="Zhou S."/>
            <person name="Zeng Q."/>
            <person name="Grigoriev I.V."/>
            <person name="Ma L.-J."/>
            <person name="Ciuffetti L.M."/>
        </authorList>
    </citation>
    <scope>NUCLEOTIDE SEQUENCE [LARGE SCALE GENOMIC DNA]</scope>
    <source>
        <strain evidence="3">Pt-1C-BFP</strain>
    </source>
</reference>
<organism evidence="2 3">
    <name type="scientific">Pyrenophora tritici-repentis (strain Pt-1C-BFP)</name>
    <name type="common">Wheat tan spot fungus</name>
    <name type="synonym">Drechslera tritici-repentis</name>
    <dbReference type="NCBI Taxonomy" id="426418"/>
    <lineage>
        <taxon>Eukaryota</taxon>
        <taxon>Fungi</taxon>
        <taxon>Dikarya</taxon>
        <taxon>Ascomycota</taxon>
        <taxon>Pezizomycotina</taxon>
        <taxon>Dothideomycetes</taxon>
        <taxon>Pleosporomycetidae</taxon>
        <taxon>Pleosporales</taxon>
        <taxon>Pleosporineae</taxon>
        <taxon>Pleosporaceae</taxon>
        <taxon>Pyrenophora</taxon>
    </lineage>
</organism>
<dbReference type="EMBL" id="DS231620">
    <property type="protein sequence ID" value="EDU49565.1"/>
    <property type="molecule type" value="Genomic_DNA"/>
</dbReference>